<evidence type="ECO:0000313" key="2">
    <source>
        <dbReference type="EMBL" id="EGO28005.1"/>
    </source>
</evidence>
<dbReference type="EMBL" id="GL945431">
    <property type="protein sequence ID" value="EGO28005.1"/>
    <property type="molecule type" value="Genomic_DNA"/>
</dbReference>
<dbReference type="SMART" id="SM00220">
    <property type="entry name" value="S_TKc"/>
    <property type="match status" value="1"/>
</dbReference>
<dbReference type="PROSITE" id="PS50011">
    <property type="entry name" value="PROTEIN_KINASE_DOM"/>
    <property type="match status" value="1"/>
</dbReference>
<dbReference type="GeneID" id="18816356"/>
<reference evidence="3" key="1">
    <citation type="journal article" date="2011" name="Science">
        <title>The plant cell wall-decomposing machinery underlies the functional diversity of forest fungi.</title>
        <authorList>
            <person name="Eastwood D.C."/>
            <person name="Floudas D."/>
            <person name="Binder M."/>
            <person name="Majcherczyk A."/>
            <person name="Schneider P."/>
            <person name="Aerts A."/>
            <person name="Asiegbu F.O."/>
            <person name="Baker S.E."/>
            <person name="Barry K."/>
            <person name="Bendiksby M."/>
            <person name="Blumentritt M."/>
            <person name="Coutinho P.M."/>
            <person name="Cullen D."/>
            <person name="de Vries R.P."/>
            <person name="Gathman A."/>
            <person name="Goodell B."/>
            <person name="Henrissat B."/>
            <person name="Ihrmark K."/>
            <person name="Kauserud H."/>
            <person name="Kohler A."/>
            <person name="LaButti K."/>
            <person name="Lapidus A."/>
            <person name="Lavin J.L."/>
            <person name="Lee Y.-H."/>
            <person name="Lindquist E."/>
            <person name="Lilly W."/>
            <person name="Lucas S."/>
            <person name="Morin E."/>
            <person name="Murat C."/>
            <person name="Oguiza J.A."/>
            <person name="Park J."/>
            <person name="Pisabarro A.G."/>
            <person name="Riley R."/>
            <person name="Rosling A."/>
            <person name="Salamov A."/>
            <person name="Schmidt O."/>
            <person name="Schmutz J."/>
            <person name="Skrede I."/>
            <person name="Stenlid J."/>
            <person name="Wiebenga A."/>
            <person name="Xie X."/>
            <person name="Kuees U."/>
            <person name="Hibbett D.S."/>
            <person name="Hoffmeister D."/>
            <person name="Hoegberg N."/>
            <person name="Martin F."/>
            <person name="Grigoriev I.V."/>
            <person name="Watkinson S.C."/>
        </authorList>
    </citation>
    <scope>NUCLEOTIDE SEQUENCE [LARGE SCALE GENOMIC DNA]</scope>
    <source>
        <strain evidence="3">S7.9</strain>
    </source>
</reference>
<dbReference type="RefSeq" id="XP_007316096.1">
    <property type="nucleotide sequence ID" value="XM_007316034.1"/>
</dbReference>
<sequence>MNEDRSQWPSFTRLPPAVVARYEEATRNGQYDLNRSEQVWRDLQPTIKEQGYQLRPRYQPDWIPSWLGTNLDPMFCEDAIRPIVPHVIDANRTDGLVVSIKRVSKTSNEITIGQSLSSMDLLWNPLNHCVPILDVFADPIEQDTSYIVMPHLRPFDDPEFCFIGEIIDFVGQTLQGIFFIHSNRVAHRDCTGLNIMMDGAPLYPEGFHPIRMNYSTDGVFELKPLPRIDHPVRYYFIDFGLSTQFAPGDPPFVVGAKGRDQDVPELSCDVPYNAYKVDIFTLGNLYRKELFEKYYNLDFLVPLIEIMTQEDPNLRPSASVAMAAFRRIHSKLDNNMSNWRLRSRNESISERVFHGTVAVAKGGINSLIRFVGQ</sequence>
<dbReference type="SUPFAM" id="SSF56112">
    <property type="entry name" value="Protein kinase-like (PK-like)"/>
    <property type="match status" value="1"/>
</dbReference>
<dbReference type="HOGENOM" id="CLU_044121_2_1_1"/>
<dbReference type="OrthoDB" id="5987198at2759"/>
<dbReference type="Proteomes" id="UP000008064">
    <property type="component" value="Unassembled WGS sequence"/>
</dbReference>
<accession>F8NN84</accession>
<dbReference type="KEGG" id="sla:SERLADRAFT_447230"/>
<protein>
    <recommendedName>
        <fullName evidence="1">Protein kinase domain-containing protein</fullName>
    </recommendedName>
</protein>
<dbReference type="AlphaFoldDB" id="F8NN84"/>
<evidence type="ECO:0000313" key="3">
    <source>
        <dbReference type="Proteomes" id="UP000008064"/>
    </source>
</evidence>
<evidence type="ECO:0000259" key="1">
    <source>
        <dbReference type="PROSITE" id="PS50011"/>
    </source>
</evidence>
<dbReference type="GO" id="GO:0005524">
    <property type="term" value="F:ATP binding"/>
    <property type="evidence" value="ECO:0007669"/>
    <property type="project" value="InterPro"/>
</dbReference>
<gene>
    <name evidence="2" type="ORF">SERLADRAFT_447230</name>
</gene>
<name>F8NN84_SERL9</name>
<dbReference type="GO" id="GO:0004672">
    <property type="term" value="F:protein kinase activity"/>
    <property type="evidence" value="ECO:0007669"/>
    <property type="project" value="InterPro"/>
</dbReference>
<feature type="domain" description="Protein kinase" evidence="1">
    <location>
        <begin position="22"/>
        <end position="373"/>
    </location>
</feature>
<dbReference type="InterPro" id="IPR000719">
    <property type="entry name" value="Prot_kinase_dom"/>
</dbReference>
<dbReference type="InterPro" id="IPR011009">
    <property type="entry name" value="Kinase-like_dom_sf"/>
</dbReference>
<dbReference type="Gene3D" id="1.10.510.10">
    <property type="entry name" value="Transferase(Phosphotransferase) domain 1"/>
    <property type="match status" value="1"/>
</dbReference>
<organism evidence="3">
    <name type="scientific">Serpula lacrymans var. lacrymans (strain S7.9)</name>
    <name type="common">Dry rot fungus</name>
    <dbReference type="NCBI Taxonomy" id="578457"/>
    <lineage>
        <taxon>Eukaryota</taxon>
        <taxon>Fungi</taxon>
        <taxon>Dikarya</taxon>
        <taxon>Basidiomycota</taxon>
        <taxon>Agaricomycotina</taxon>
        <taxon>Agaricomycetes</taxon>
        <taxon>Agaricomycetidae</taxon>
        <taxon>Boletales</taxon>
        <taxon>Coniophorineae</taxon>
        <taxon>Serpulaceae</taxon>
        <taxon>Serpula</taxon>
    </lineage>
</organism>
<proteinExistence type="predicted"/>